<name>A0AAV7BHY8_ENGPU</name>
<proteinExistence type="predicted"/>
<gene>
    <name evidence="2" type="ORF">GDO81_011986</name>
</gene>
<feature type="transmembrane region" description="Helical" evidence="1">
    <location>
        <begin position="16"/>
        <end position="35"/>
    </location>
</feature>
<evidence type="ECO:0000313" key="3">
    <source>
        <dbReference type="Proteomes" id="UP000824782"/>
    </source>
</evidence>
<accession>A0AAV7BHY8</accession>
<dbReference type="Proteomes" id="UP000824782">
    <property type="component" value="Unassembled WGS sequence"/>
</dbReference>
<comment type="caution">
    <text evidence="2">The sequence shown here is derived from an EMBL/GenBank/DDBJ whole genome shotgun (WGS) entry which is preliminary data.</text>
</comment>
<protein>
    <submittedName>
        <fullName evidence="2">Uncharacterized protein</fullName>
    </submittedName>
</protein>
<keyword evidence="1" id="KW-0812">Transmembrane</keyword>
<dbReference type="EMBL" id="WNYA01000005">
    <property type="protein sequence ID" value="KAG8572236.1"/>
    <property type="molecule type" value="Genomic_DNA"/>
</dbReference>
<dbReference type="AlphaFoldDB" id="A0AAV7BHY8"/>
<keyword evidence="1" id="KW-0472">Membrane</keyword>
<evidence type="ECO:0000256" key="1">
    <source>
        <dbReference type="SAM" id="Phobius"/>
    </source>
</evidence>
<organism evidence="2 3">
    <name type="scientific">Engystomops pustulosus</name>
    <name type="common">Tungara frog</name>
    <name type="synonym">Physalaemus pustulosus</name>
    <dbReference type="NCBI Taxonomy" id="76066"/>
    <lineage>
        <taxon>Eukaryota</taxon>
        <taxon>Metazoa</taxon>
        <taxon>Chordata</taxon>
        <taxon>Craniata</taxon>
        <taxon>Vertebrata</taxon>
        <taxon>Euteleostomi</taxon>
        <taxon>Amphibia</taxon>
        <taxon>Batrachia</taxon>
        <taxon>Anura</taxon>
        <taxon>Neobatrachia</taxon>
        <taxon>Hyloidea</taxon>
        <taxon>Leptodactylidae</taxon>
        <taxon>Leiuperinae</taxon>
        <taxon>Engystomops</taxon>
    </lineage>
</organism>
<sequence>MGWNGLYPVLQPSACSVPYCLLDLVFVIATCNLFLTLTLDSGLHLVIHLSLAPDLYQPLPVELSLSAASLLAKRPAGPWQQNPFSFAVG</sequence>
<evidence type="ECO:0000313" key="2">
    <source>
        <dbReference type="EMBL" id="KAG8572236.1"/>
    </source>
</evidence>
<reference evidence="2" key="1">
    <citation type="thesis" date="2020" institute="ProQuest LLC" country="789 East Eisenhower Parkway, Ann Arbor, MI, USA">
        <title>Comparative Genomics and Chromosome Evolution.</title>
        <authorList>
            <person name="Mudd A.B."/>
        </authorList>
    </citation>
    <scope>NUCLEOTIDE SEQUENCE</scope>
    <source>
        <strain evidence="2">237g6f4</strain>
        <tissue evidence="2">Blood</tissue>
    </source>
</reference>
<keyword evidence="3" id="KW-1185">Reference proteome</keyword>
<keyword evidence="1" id="KW-1133">Transmembrane helix</keyword>